<name>A0A0C1QDS1_9GAMM</name>
<organism evidence="10 11">
    <name type="scientific">Pseudoalteromonas luteoviolacea</name>
    <dbReference type="NCBI Taxonomy" id="43657"/>
    <lineage>
        <taxon>Bacteria</taxon>
        <taxon>Pseudomonadati</taxon>
        <taxon>Pseudomonadota</taxon>
        <taxon>Gammaproteobacteria</taxon>
        <taxon>Alteromonadales</taxon>
        <taxon>Pseudoalteromonadaceae</taxon>
        <taxon>Pseudoalteromonas</taxon>
    </lineage>
</organism>
<dbReference type="GO" id="GO:0016887">
    <property type="term" value="F:ATP hydrolysis activity"/>
    <property type="evidence" value="ECO:0007669"/>
    <property type="project" value="InterPro"/>
</dbReference>
<evidence type="ECO:0000256" key="5">
    <source>
        <dbReference type="ARBA" id="ARBA00022741"/>
    </source>
</evidence>
<dbReference type="Proteomes" id="UP000031327">
    <property type="component" value="Unassembled WGS sequence"/>
</dbReference>
<dbReference type="OrthoDB" id="9775490at2"/>
<evidence type="ECO:0000256" key="7">
    <source>
        <dbReference type="ARBA" id="ARBA00022967"/>
    </source>
</evidence>
<dbReference type="InterPro" id="IPR050763">
    <property type="entry name" value="ABC_transporter_ATP-binding"/>
</dbReference>
<accession>A0A0C1QDS1</accession>
<dbReference type="EMBL" id="JWIC01000003">
    <property type="protein sequence ID" value="KID58781.1"/>
    <property type="molecule type" value="Genomic_DNA"/>
</dbReference>
<dbReference type="InterPro" id="IPR003593">
    <property type="entry name" value="AAA+_ATPase"/>
</dbReference>
<evidence type="ECO:0000259" key="9">
    <source>
        <dbReference type="PROSITE" id="PS50893"/>
    </source>
</evidence>
<proteinExistence type="predicted"/>
<dbReference type="SUPFAM" id="SSF52540">
    <property type="entry name" value="P-loop containing nucleoside triphosphate hydrolases"/>
    <property type="match status" value="1"/>
</dbReference>
<keyword evidence="7" id="KW-1278">Translocase</keyword>
<dbReference type="RefSeq" id="WP_039607950.1">
    <property type="nucleotide sequence ID" value="NZ_JWIC01000003.1"/>
</dbReference>
<evidence type="ECO:0000256" key="4">
    <source>
        <dbReference type="ARBA" id="ARBA00022475"/>
    </source>
</evidence>
<evidence type="ECO:0000256" key="6">
    <source>
        <dbReference type="ARBA" id="ARBA00022840"/>
    </source>
</evidence>
<evidence type="ECO:0000313" key="10">
    <source>
        <dbReference type="EMBL" id="KID58781.1"/>
    </source>
</evidence>
<sequence>MSAVIDVADLKKSYNKNNTLVLKGLSFQVKKGQCFGLLGPNGAGKSTTLEILQGLKKPTSGKVSLFGMDWKDNEKQIRMKIGGLLQSNSLYGRTKVKEAVRLFASFYKDPMDVDELIERFGLTDKANAWLDSLSGGQKQRVFLAMTIVGKPELIFLDEPTTGLDPTSRQSFWEIIKSLKEEGMTVILTTHYMDEADYLCDELLIIEQGKVIESGTPDAIIHRTFTDPVIREPRKATLNDVFLKLTGHDILKQETSHA</sequence>
<comment type="subcellular location">
    <subcellularLocation>
        <location evidence="1">Cell membrane</location>
    </subcellularLocation>
</comment>
<dbReference type="CDD" id="cd03230">
    <property type="entry name" value="ABC_DR_subfamily_A"/>
    <property type="match status" value="1"/>
</dbReference>
<dbReference type="GO" id="GO:0005524">
    <property type="term" value="F:ATP binding"/>
    <property type="evidence" value="ECO:0007669"/>
    <property type="project" value="UniProtKB-KW"/>
</dbReference>
<evidence type="ECO:0000256" key="1">
    <source>
        <dbReference type="ARBA" id="ARBA00004236"/>
    </source>
</evidence>
<protein>
    <submittedName>
        <fullName evidence="10">ABC transporter ATPase</fullName>
    </submittedName>
</protein>
<dbReference type="PROSITE" id="PS00211">
    <property type="entry name" value="ABC_TRANSPORTER_1"/>
    <property type="match status" value="1"/>
</dbReference>
<dbReference type="InterPro" id="IPR017871">
    <property type="entry name" value="ABC_transporter-like_CS"/>
</dbReference>
<dbReference type="FunFam" id="3.40.50.300:FF:000589">
    <property type="entry name" value="ABC transporter, ATP-binding subunit"/>
    <property type="match status" value="1"/>
</dbReference>
<dbReference type="InterPro" id="IPR027417">
    <property type="entry name" value="P-loop_NTPase"/>
</dbReference>
<dbReference type="Pfam" id="PF00005">
    <property type="entry name" value="ABC_tran"/>
    <property type="match status" value="1"/>
</dbReference>
<dbReference type="AlphaFoldDB" id="A0A0C1QDS1"/>
<evidence type="ECO:0000256" key="2">
    <source>
        <dbReference type="ARBA" id="ARBA00022448"/>
    </source>
</evidence>
<keyword evidence="4" id="KW-1003">Cell membrane</keyword>
<dbReference type="SMART" id="SM00382">
    <property type="entry name" value="AAA"/>
    <property type="match status" value="1"/>
</dbReference>
<comment type="caution">
    <text evidence="10">The sequence shown here is derived from an EMBL/GenBank/DDBJ whole genome shotgun (WGS) entry which is preliminary data.</text>
</comment>
<keyword evidence="2" id="KW-0813">Transport</keyword>
<keyword evidence="8" id="KW-0472">Membrane</keyword>
<dbReference type="Gene3D" id="3.40.50.300">
    <property type="entry name" value="P-loop containing nucleotide triphosphate hydrolases"/>
    <property type="match status" value="1"/>
</dbReference>
<reference evidence="10 11" key="1">
    <citation type="submission" date="2014-12" db="EMBL/GenBank/DDBJ databases">
        <title>Draft Genome Sequence of Pseudoalteromonas luteoviolacea HI1.</title>
        <authorList>
            <person name="Asahina A.Y."/>
            <person name="Hadfield M.G."/>
        </authorList>
    </citation>
    <scope>NUCLEOTIDE SEQUENCE [LARGE SCALE GENOMIC DNA]</scope>
    <source>
        <strain evidence="10 11">HI1</strain>
    </source>
</reference>
<keyword evidence="5" id="KW-0547">Nucleotide-binding</keyword>
<dbReference type="PANTHER" id="PTHR42711:SF17">
    <property type="entry name" value="ABC TRANSPORTER ATP-BINDING PROTEIN"/>
    <property type="match status" value="1"/>
</dbReference>
<evidence type="ECO:0000313" key="11">
    <source>
        <dbReference type="Proteomes" id="UP000031327"/>
    </source>
</evidence>
<dbReference type="PROSITE" id="PS50893">
    <property type="entry name" value="ABC_TRANSPORTER_2"/>
    <property type="match status" value="1"/>
</dbReference>
<evidence type="ECO:0000256" key="8">
    <source>
        <dbReference type="ARBA" id="ARBA00023136"/>
    </source>
</evidence>
<keyword evidence="6" id="KW-0067">ATP-binding</keyword>
<keyword evidence="3" id="KW-0536">Nodulation</keyword>
<gene>
    <name evidence="10" type="ORF">JF50_02655</name>
</gene>
<dbReference type="InterPro" id="IPR003439">
    <property type="entry name" value="ABC_transporter-like_ATP-bd"/>
</dbReference>
<evidence type="ECO:0000256" key="3">
    <source>
        <dbReference type="ARBA" id="ARBA00022458"/>
    </source>
</evidence>
<dbReference type="GO" id="GO:0005886">
    <property type="term" value="C:plasma membrane"/>
    <property type="evidence" value="ECO:0007669"/>
    <property type="project" value="UniProtKB-SubCell"/>
</dbReference>
<feature type="domain" description="ABC transporter" evidence="9">
    <location>
        <begin position="5"/>
        <end position="232"/>
    </location>
</feature>
<dbReference type="PANTHER" id="PTHR42711">
    <property type="entry name" value="ABC TRANSPORTER ATP-BINDING PROTEIN"/>
    <property type="match status" value="1"/>
</dbReference>